<proteinExistence type="predicted"/>
<dbReference type="OrthoDB" id="10050400at2759"/>
<evidence type="ECO:0008006" key="4">
    <source>
        <dbReference type="Google" id="ProtNLM"/>
    </source>
</evidence>
<gene>
    <name evidence="2" type="ORF">SCHPADRAFT_865317</name>
</gene>
<organism evidence="2 3">
    <name type="scientific">Schizopora paradoxa</name>
    <dbReference type="NCBI Taxonomy" id="27342"/>
    <lineage>
        <taxon>Eukaryota</taxon>
        <taxon>Fungi</taxon>
        <taxon>Dikarya</taxon>
        <taxon>Basidiomycota</taxon>
        <taxon>Agaricomycotina</taxon>
        <taxon>Agaricomycetes</taxon>
        <taxon>Hymenochaetales</taxon>
        <taxon>Schizoporaceae</taxon>
        <taxon>Schizopora</taxon>
    </lineage>
</organism>
<dbReference type="Proteomes" id="UP000053477">
    <property type="component" value="Unassembled WGS sequence"/>
</dbReference>
<dbReference type="InterPro" id="IPR011990">
    <property type="entry name" value="TPR-like_helical_dom_sf"/>
</dbReference>
<protein>
    <recommendedName>
        <fullName evidence="4">TPR-like protein</fullName>
    </recommendedName>
</protein>
<evidence type="ECO:0000256" key="1">
    <source>
        <dbReference type="SAM" id="Phobius"/>
    </source>
</evidence>
<reference evidence="2 3" key="1">
    <citation type="submission" date="2015-04" db="EMBL/GenBank/DDBJ databases">
        <title>Complete genome sequence of Schizopora paradoxa KUC8140, a cosmopolitan wood degrader in East Asia.</title>
        <authorList>
            <consortium name="DOE Joint Genome Institute"/>
            <person name="Min B."/>
            <person name="Park H."/>
            <person name="Jang Y."/>
            <person name="Kim J.-J."/>
            <person name="Kim K.H."/>
            <person name="Pangilinan J."/>
            <person name="Lipzen A."/>
            <person name="Riley R."/>
            <person name="Grigoriev I.V."/>
            <person name="Spatafora J.W."/>
            <person name="Choi I.-G."/>
        </authorList>
    </citation>
    <scope>NUCLEOTIDE SEQUENCE [LARGE SCALE GENOMIC DNA]</scope>
    <source>
        <strain evidence="2 3">KUC8140</strain>
    </source>
</reference>
<dbReference type="SUPFAM" id="SSF48452">
    <property type="entry name" value="TPR-like"/>
    <property type="match status" value="1"/>
</dbReference>
<dbReference type="AlphaFoldDB" id="A0A0H2S679"/>
<evidence type="ECO:0000313" key="3">
    <source>
        <dbReference type="Proteomes" id="UP000053477"/>
    </source>
</evidence>
<keyword evidence="1" id="KW-1133">Transmembrane helix</keyword>
<evidence type="ECO:0000313" key="2">
    <source>
        <dbReference type="EMBL" id="KLO19404.1"/>
    </source>
</evidence>
<dbReference type="InterPro" id="IPR040201">
    <property type="entry name" value="Mrg3-like"/>
</dbReference>
<name>A0A0H2S679_9AGAM</name>
<dbReference type="InParanoid" id="A0A0H2S679"/>
<sequence>MSRNLNFGLRSWLSYTSKSSKITRQWPLWKAESQGLRFDSGRPNTRYFASNPPRFKLPETESPFRVSHIVTALLVLGVGATAFGLYDFYQTLTKWPPEVRDDLRSGLRAKARKDLKLSQRYLNRAWETIKTLPNEALAPEPYMKTSGVAIALAEVLEADNRPLEAYAIYEEALQLARPSLKVDPSSTDKPEAPETKAQTPAVLNLRERKCTVAIALKLGEIAEQHDLPAADEEKWLSYAVSEVMRILQEDHTNAGSPAPKAKDNEDNIMDLPLPGWVSLSKTEMATPMERLASFYRRQGKYEYVMTLYQTALQILLMSEPSRPPTIEDQCRAAMVMNNMSETVVHRSSAKELEKETAALEAASKMAHHAIVNSKKYLERAQSSNCLQEAGLCGRTFLFAAYNLAAINSLLGKEKSQAEDESRLVEAFDFLGRNFKDEMTDPDVQEVLRAWREYRRKLDRIQTTIEK</sequence>
<dbReference type="EMBL" id="KQ085887">
    <property type="protein sequence ID" value="KLO19404.1"/>
    <property type="molecule type" value="Genomic_DNA"/>
</dbReference>
<keyword evidence="1" id="KW-0812">Transmembrane</keyword>
<feature type="transmembrane region" description="Helical" evidence="1">
    <location>
        <begin position="66"/>
        <end position="86"/>
    </location>
</feature>
<dbReference type="PANTHER" id="PTHR28142">
    <property type="entry name" value="MITOCHONDRIAL INNER MEMBRANE I-AAA PROTEASE SUPERCOMPLEX SUBUNIT MGR3-RELATED"/>
    <property type="match status" value="1"/>
</dbReference>
<keyword evidence="1" id="KW-0472">Membrane</keyword>
<accession>A0A0H2S679</accession>
<keyword evidence="3" id="KW-1185">Reference proteome</keyword>
<dbReference type="STRING" id="27342.A0A0H2S679"/>
<dbReference type="PANTHER" id="PTHR28142:SF1">
    <property type="entry name" value="MITOCHONDRIAL INNER MEMBRANE I-AAA PROTEASE SUPERCOMPLEX SUBUNIT MGR3-RELATED"/>
    <property type="match status" value="1"/>
</dbReference>